<gene>
    <name evidence="1" type="ORF">NCTC7812_00306</name>
</gene>
<dbReference type="GeneID" id="94547001"/>
<proteinExistence type="predicted"/>
<dbReference type="EMBL" id="CAACYH010000002">
    <property type="protein sequence ID" value="VFB12796.1"/>
    <property type="molecule type" value="Genomic_DNA"/>
</dbReference>
<dbReference type="Proteomes" id="UP000396835">
    <property type="component" value="Unassembled WGS sequence"/>
</dbReference>
<evidence type="ECO:0000313" key="1">
    <source>
        <dbReference type="EMBL" id="VFB12796.1"/>
    </source>
</evidence>
<dbReference type="AlphaFoldDB" id="A0A2R3MNM6"/>
<dbReference type="RefSeq" id="WP_106068188.1">
    <property type="nucleotide sequence ID" value="NZ_CAACYH010000002.1"/>
</dbReference>
<organism evidence="1 2">
    <name type="scientific">Prevotella heparinolytica</name>
    <dbReference type="NCBI Taxonomy" id="28113"/>
    <lineage>
        <taxon>Bacteria</taxon>
        <taxon>Pseudomonadati</taxon>
        <taxon>Bacteroidota</taxon>
        <taxon>Bacteroidia</taxon>
        <taxon>Bacteroidales</taxon>
        <taxon>Bacteroidaceae</taxon>
        <taxon>Bacteroides</taxon>
    </lineage>
</organism>
<dbReference type="OrthoDB" id="1075930at2"/>
<accession>A0A2R3MNM6</accession>
<protein>
    <submittedName>
        <fullName evidence="1">Uncharacterized protein</fullName>
    </submittedName>
</protein>
<reference evidence="1 2" key="1">
    <citation type="submission" date="2019-02" db="EMBL/GenBank/DDBJ databases">
        <authorList>
            <consortium name="Pathogen Informatics"/>
        </authorList>
    </citation>
    <scope>NUCLEOTIDE SEQUENCE [LARGE SCALE GENOMIC DNA]</scope>
    <source>
        <strain evidence="1 2">3012STDY7078512</strain>
    </source>
</reference>
<dbReference type="InterPro" id="IPR046138">
    <property type="entry name" value="DUF6140"/>
</dbReference>
<sequence>MALYRITVKTPARSAGMVIDPGMSVEMATMVPNPVTNQQASEQLNSIFKATFGVDLKKMGCMNSGYLKVDRIK</sequence>
<dbReference type="KEGG" id="bhf:C3V43_00800"/>
<evidence type="ECO:0000313" key="2">
    <source>
        <dbReference type="Proteomes" id="UP000396835"/>
    </source>
</evidence>
<name>A0A2R3MNM6_9BACE</name>
<dbReference type="Pfam" id="PF19637">
    <property type="entry name" value="DUF6140"/>
    <property type="match status" value="1"/>
</dbReference>